<feature type="transmembrane region" description="Helical" evidence="2">
    <location>
        <begin position="611"/>
        <end position="642"/>
    </location>
</feature>
<feature type="transmembrane region" description="Helical" evidence="2">
    <location>
        <begin position="221"/>
        <end position="242"/>
    </location>
</feature>
<keyword evidence="2" id="KW-0812">Transmembrane</keyword>
<dbReference type="InterPro" id="IPR021878">
    <property type="entry name" value="TgpA_N"/>
</dbReference>
<feature type="domain" description="Transglutaminase-like" evidence="3">
    <location>
        <begin position="485"/>
        <end position="559"/>
    </location>
</feature>
<keyword evidence="5" id="KW-1185">Reference proteome</keyword>
<dbReference type="Pfam" id="PF01841">
    <property type="entry name" value="Transglut_core"/>
    <property type="match status" value="1"/>
</dbReference>
<evidence type="ECO:0000256" key="2">
    <source>
        <dbReference type="SAM" id="Phobius"/>
    </source>
</evidence>
<evidence type="ECO:0000259" key="3">
    <source>
        <dbReference type="SMART" id="SM00460"/>
    </source>
</evidence>
<evidence type="ECO:0000313" key="5">
    <source>
        <dbReference type="Proteomes" id="UP001500002"/>
    </source>
</evidence>
<dbReference type="Gene3D" id="3.10.620.30">
    <property type="match status" value="1"/>
</dbReference>
<accession>A0ABN2LYB4</accession>
<reference evidence="4 5" key="1">
    <citation type="journal article" date="2019" name="Int. J. Syst. Evol. Microbiol.">
        <title>The Global Catalogue of Microorganisms (GCM) 10K type strain sequencing project: providing services to taxonomists for standard genome sequencing and annotation.</title>
        <authorList>
            <consortium name="The Broad Institute Genomics Platform"/>
            <consortium name="The Broad Institute Genome Sequencing Center for Infectious Disease"/>
            <person name="Wu L."/>
            <person name="Ma J."/>
        </authorList>
    </citation>
    <scope>NUCLEOTIDE SEQUENCE [LARGE SCALE GENOMIC DNA]</scope>
    <source>
        <strain evidence="4 5">JCM 14322</strain>
    </source>
</reference>
<sequence length="763" mass="80639">MSVRAPGGADRLVPTAVSVALVGAMLAGAMIPWWPIYESPAFFVAAAAAILIGSAIAVVGTRRRWPAWGVVVAVVAAYLVVGVPVAVPERALFGVLPTPAGLLELVAGAALSWKQLVTIAVPVGSYQSLLVPPFLLGLVCATLTATIALRSRYPAAAALPPALLFVAGIALGVVHLDIALQAGLIFLVTVVAWLVRVAIARRRAITRVRRVEGAVADARRVLGASVLIAVTLIGATAGSIAMPGPARNVVRAELQPPFEPQEHDSPLAGFRTAFREGEAERVMLEVTGLPPGAGIRIAALDTYDGVVYSVGGGDRNALSGRFARVPYQLDQTEATGTREDIAVEVADYDEVWVPGIGQLERITFAGPDAVVLTDEYFYNDVTATGAVQHGLEAGDRYEAVSKVPVPAGDLTELEPGTSVLPPAPELPPELERLLERWAPASGEPGLRLAQLIGGFEREGYVSHGLDDEPYSRSGHSLDRLIELATDQPMLGDGEQYAVAAALMARRIGFPARVVVGYMAQPETPTDDATGALQLRSADRQAWIEVQTADGAWVAVDPNPTPREVPDEEPDQPTIVSRPQSALPPLAERTPVDDYDADPDPAPDDGSDDDGWLAVLLGVVRIAGFVILGLAVLVSPFLAIIVAKLRRRRLRRRAPTPVERIEGGWDEFADIASDYGYAISATATRAEQAATVGGLGPLVLASVVDRAVFAPNGPGDDDDHRVWHTVDELAQRLGESRSPRDRLRAAVSLSSLGGYAVTRKGGRA</sequence>
<keyword evidence="2" id="KW-0472">Membrane</keyword>
<evidence type="ECO:0000256" key="1">
    <source>
        <dbReference type="SAM" id="MobiDB-lite"/>
    </source>
</evidence>
<dbReference type="InterPro" id="IPR002931">
    <property type="entry name" value="Transglutaminase-like"/>
</dbReference>
<keyword evidence="2" id="KW-1133">Transmembrane helix</keyword>
<feature type="transmembrane region" description="Helical" evidence="2">
    <location>
        <begin position="130"/>
        <end position="149"/>
    </location>
</feature>
<organism evidence="4 5">
    <name type="scientific">Agromyces neolithicus</name>
    <dbReference type="NCBI Taxonomy" id="269420"/>
    <lineage>
        <taxon>Bacteria</taxon>
        <taxon>Bacillati</taxon>
        <taxon>Actinomycetota</taxon>
        <taxon>Actinomycetes</taxon>
        <taxon>Micrococcales</taxon>
        <taxon>Microbacteriaceae</taxon>
        <taxon>Agromyces</taxon>
    </lineage>
</organism>
<feature type="transmembrane region" description="Helical" evidence="2">
    <location>
        <begin position="67"/>
        <end position="87"/>
    </location>
</feature>
<feature type="transmembrane region" description="Helical" evidence="2">
    <location>
        <begin position="12"/>
        <end position="34"/>
    </location>
</feature>
<dbReference type="PANTHER" id="PTHR42736:SF1">
    <property type="entry name" value="PROTEIN-GLUTAMINE GAMMA-GLUTAMYLTRANSFERASE"/>
    <property type="match status" value="1"/>
</dbReference>
<feature type="transmembrane region" description="Helical" evidence="2">
    <location>
        <begin position="40"/>
        <end position="60"/>
    </location>
</feature>
<feature type="transmembrane region" description="Helical" evidence="2">
    <location>
        <begin position="156"/>
        <end position="176"/>
    </location>
</feature>
<dbReference type="Pfam" id="PF11992">
    <property type="entry name" value="TgpA_N"/>
    <property type="match status" value="1"/>
</dbReference>
<protein>
    <submittedName>
        <fullName evidence="4">Transglutaminase-like domain-containing protein</fullName>
    </submittedName>
</protein>
<name>A0ABN2LYB4_9MICO</name>
<evidence type="ECO:0000313" key="4">
    <source>
        <dbReference type="EMBL" id="GAA1802901.1"/>
    </source>
</evidence>
<dbReference type="Proteomes" id="UP001500002">
    <property type="component" value="Unassembled WGS sequence"/>
</dbReference>
<gene>
    <name evidence="4" type="ORF">GCM10009749_08760</name>
</gene>
<dbReference type="SMART" id="SM00460">
    <property type="entry name" value="TGc"/>
    <property type="match status" value="1"/>
</dbReference>
<dbReference type="EMBL" id="BAAANJ010000002">
    <property type="protein sequence ID" value="GAA1802901.1"/>
    <property type="molecule type" value="Genomic_DNA"/>
</dbReference>
<dbReference type="InterPro" id="IPR038765">
    <property type="entry name" value="Papain-like_cys_pep_sf"/>
</dbReference>
<feature type="compositionally biased region" description="Acidic residues" evidence="1">
    <location>
        <begin position="592"/>
        <end position="606"/>
    </location>
</feature>
<dbReference type="InterPro" id="IPR052901">
    <property type="entry name" value="Bact_TGase-like"/>
</dbReference>
<feature type="transmembrane region" description="Helical" evidence="2">
    <location>
        <begin position="182"/>
        <end position="200"/>
    </location>
</feature>
<feature type="region of interest" description="Disordered" evidence="1">
    <location>
        <begin position="553"/>
        <end position="606"/>
    </location>
</feature>
<dbReference type="PANTHER" id="PTHR42736">
    <property type="entry name" value="PROTEIN-GLUTAMINE GAMMA-GLUTAMYLTRANSFERASE"/>
    <property type="match status" value="1"/>
</dbReference>
<comment type="caution">
    <text evidence="4">The sequence shown here is derived from an EMBL/GenBank/DDBJ whole genome shotgun (WGS) entry which is preliminary data.</text>
</comment>
<dbReference type="SUPFAM" id="SSF54001">
    <property type="entry name" value="Cysteine proteinases"/>
    <property type="match status" value="1"/>
</dbReference>
<proteinExistence type="predicted"/>